<gene>
    <name evidence="1" type="ORF">XBKB1_4170024</name>
</gene>
<evidence type="ECO:0000313" key="1">
    <source>
        <dbReference type="EMBL" id="CDH25713.1"/>
    </source>
</evidence>
<evidence type="ECO:0000313" key="2">
    <source>
        <dbReference type="Proteomes" id="UP000028493"/>
    </source>
</evidence>
<reference evidence="1" key="1">
    <citation type="submission" date="2013-07" db="EMBL/GenBank/DDBJ databases">
        <title>Sub-species coevolution in mutualistic symbiosis.</title>
        <authorList>
            <person name="Murfin K."/>
            <person name="Klassen J."/>
            <person name="Lee M."/>
            <person name="Forst S."/>
            <person name="Stock P."/>
            <person name="Goodrich-Blair H."/>
        </authorList>
    </citation>
    <scope>NUCLEOTIDE SEQUENCE [LARGE SCALE GENOMIC DNA]</scope>
    <source>
        <strain evidence="1">Kraussei Becker Underwood</strain>
    </source>
</reference>
<protein>
    <submittedName>
        <fullName evidence="1">Uncharacterized protein</fullName>
    </submittedName>
</protein>
<sequence>MVKALVKEGYLRGLYMETQMQLAQEAITRLKSMNRQELLSELVDAGIAESNANSEAFKKALLHAQTRHADIIKALEDK</sequence>
<accession>A0A077PX29</accession>
<dbReference type="HOGENOM" id="CLU_208023_0_0_6"/>
<name>A0A077PX29_XENBV</name>
<dbReference type="Proteomes" id="UP000028493">
    <property type="component" value="Unassembled WGS sequence"/>
</dbReference>
<dbReference type="AlphaFoldDB" id="A0A077PX29"/>
<comment type="caution">
    <text evidence="1">The sequence shown here is derived from an EMBL/GenBank/DDBJ whole genome shotgun (WGS) entry which is preliminary data.</text>
</comment>
<organism evidence="1 2">
    <name type="scientific">Xenorhabdus bovienii str. kraussei Becker Underwood</name>
    <dbReference type="NCBI Taxonomy" id="1398204"/>
    <lineage>
        <taxon>Bacteria</taxon>
        <taxon>Pseudomonadati</taxon>
        <taxon>Pseudomonadota</taxon>
        <taxon>Gammaproteobacteria</taxon>
        <taxon>Enterobacterales</taxon>
        <taxon>Morganellaceae</taxon>
        <taxon>Xenorhabdus</taxon>
    </lineage>
</organism>
<dbReference type="EMBL" id="CBSZ010000354">
    <property type="protein sequence ID" value="CDH25713.1"/>
    <property type="molecule type" value="Genomic_DNA"/>
</dbReference>
<proteinExistence type="predicted"/>